<keyword evidence="3" id="KW-0804">Transcription</keyword>
<reference evidence="5 6" key="1">
    <citation type="submission" date="2023-10" db="EMBL/GenBank/DDBJ databases">
        <title>Microbacterium xanthum sp. nov., isolated from seaweed.</title>
        <authorList>
            <person name="Lee S.D."/>
        </authorList>
    </citation>
    <scope>NUCLEOTIDE SEQUENCE [LARGE SCALE GENOMIC DNA]</scope>
    <source>
        <strain evidence="5 6">KCTC 19124</strain>
    </source>
</reference>
<name>A0ABU5N9T0_9MICO</name>
<dbReference type="Pfam" id="PF00356">
    <property type="entry name" value="LacI"/>
    <property type="match status" value="1"/>
</dbReference>
<keyword evidence="6" id="KW-1185">Reference proteome</keyword>
<dbReference type="PANTHER" id="PTHR30146">
    <property type="entry name" value="LACI-RELATED TRANSCRIPTIONAL REPRESSOR"/>
    <property type="match status" value="1"/>
</dbReference>
<dbReference type="GO" id="GO:0003677">
    <property type="term" value="F:DNA binding"/>
    <property type="evidence" value="ECO:0007669"/>
    <property type="project" value="UniProtKB-KW"/>
</dbReference>
<dbReference type="InterPro" id="IPR000843">
    <property type="entry name" value="HTH_LacI"/>
</dbReference>
<organism evidence="5 6">
    <name type="scientific">Microbacterium aquimaris</name>
    <dbReference type="NCBI Taxonomy" id="459816"/>
    <lineage>
        <taxon>Bacteria</taxon>
        <taxon>Bacillati</taxon>
        <taxon>Actinomycetota</taxon>
        <taxon>Actinomycetes</taxon>
        <taxon>Micrococcales</taxon>
        <taxon>Microbacteriaceae</taxon>
        <taxon>Microbacterium</taxon>
    </lineage>
</organism>
<dbReference type="InterPro" id="IPR028082">
    <property type="entry name" value="Peripla_BP_I"/>
</dbReference>
<dbReference type="CDD" id="cd06267">
    <property type="entry name" value="PBP1_LacI_sugar_binding-like"/>
    <property type="match status" value="1"/>
</dbReference>
<dbReference type="PROSITE" id="PS50932">
    <property type="entry name" value="HTH_LACI_2"/>
    <property type="match status" value="1"/>
</dbReference>
<protein>
    <submittedName>
        <fullName evidence="5">LacI family DNA-binding transcriptional regulator</fullName>
    </submittedName>
</protein>
<dbReference type="CDD" id="cd01392">
    <property type="entry name" value="HTH_LacI"/>
    <property type="match status" value="1"/>
</dbReference>
<sequence length="349" mass="36563">MTRTRPEPAGPVTLKQVADHAGVSISTASNALTGSRSVSPASVQRVLQSAAALGYRRNEVARTLRTGLRNTVGVIVPDVTNPFWGGMIRTIERQAALAGFHVALTNTEFDATRETSALAGLVSRVDGIVLFSTRPTAATLQPLLDMGIPIVACDEVIDVPGLGGVYSDNVDGARTAAHHLVDSGGTVFGMLEGPEALSTASARRQGFREGLRDAGVPESAVHSVKAEYSFEGGREGIRRLLAAHPDVDAVFASTDNQAIGAMLEVLNAGRAVPDDLLVCGFDDISWSARLSPPLTTVRQDAEGMATAAIGMLLEMVTTGAAPRTEVFPVSLVTRESTQRTLAPSPVTIT</sequence>
<accession>A0ABU5N9T0</accession>
<dbReference type="SMART" id="SM00354">
    <property type="entry name" value="HTH_LACI"/>
    <property type="match status" value="1"/>
</dbReference>
<dbReference type="PANTHER" id="PTHR30146:SF138">
    <property type="entry name" value="TRANSCRIPTIONAL REGULATORY PROTEIN"/>
    <property type="match status" value="1"/>
</dbReference>
<evidence type="ECO:0000256" key="3">
    <source>
        <dbReference type="ARBA" id="ARBA00023163"/>
    </source>
</evidence>
<dbReference type="EMBL" id="JAWJYN010000003">
    <property type="protein sequence ID" value="MDZ8162838.1"/>
    <property type="molecule type" value="Genomic_DNA"/>
</dbReference>
<dbReference type="RefSeq" id="WP_194422804.1">
    <property type="nucleotide sequence ID" value="NZ_BAAAPT010000001.1"/>
</dbReference>
<feature type="domain" description="HTH lacI-type" evidence="4">
    <location>
        <begin position="12"/>
        <end position="66"/>
    </location>
</feature>
<comment type="caution">
    <text evidence="5">The sequence shown here is derived from an EMBL/GenBank/DDBJ whole genome shotgun (WGS) entry which is preliminary data.</text>
</comment>
<keyword evidence="1" id="KW-0805">Transcription regulation</keyword>
<proteinExistence type="predicted"/>
<evidence type="ECO:0000313" key="6">
    <source>
        <dbReference type="Proteomes" id="UP001291912"/>
    </source>
</evidence>
<dbReference type="InterPro" id="IPR010982">
    <property type="entry name" value="Lambda_DNA-bd_dom_sf"/>
</dbReference>
<dbReference type="SUPFAM" id="SSF53822">
    <property type="entry name" value="Periplasmic binding protein-like I"/>
    <property type="match status" value="1"/>
</dbReference>
<dbReference type="Pfam" id="PF13377">
    <property type="entry name" value="Peripla_BP_3"/>
    <property type="match status" value="1"/>
</dbReference>
<evidence type="ECO:0000256" key="2">
    <source>
        <dbReference type="ARBA" id="ARBA00023125"/>
    </source>
</evidence>
<dbReference type="Gene3D" id="3.40.50.2300">
    <property type="match status" value="2"/>
</dbReference>
<dbReference type="InterPro" id="IPR046335">
    <property type="entry name" value="LacI/GalR-like_sensor"/>
</dbReference>
<dbReference type="Proteomes" id="UP001291912">
    <property type="component" value="Unassembled WGS sequence"/>
</dbReference>
<dbReference type="SUPFAM" id="SSF47413">
    <property type="entry name" value="lambda repressor-like DNA-binding domains"/>
    <property type="match status" value="1"/>
</dbReference>
<evidence type="ECO:0000256" key="1">
    <source>
        <dbReference type="ARBA" id="ARBA00023015"/>
    </source>
</evidence>
<evidence type="ECO:0000313" key="5">
    <source>
        <dbReference type="EMBL" id="MDZ8162838.1"/>
    </source>
</evidence>
<dbReference type="Gene3D" id="1.10.260.40">
    <property type="entry name" value="lambda repressor-like DNA-binding domains"/>
    <property type="match status" value="1"/>
</dbReference>
<gene>
    <name evidence="5" type="ORF">R2Q92_13455</name>
</gene>
<evidence type="ECO:0000259" key="4">
    <source>
        <dbReference type="PROSITE" id="PS50932"/>
    </source>
</evidence>
<keyword evidence="2 5" id="KW-0238">DNA-binding</keyword>